<gene>
    <name evidence="1" type="ORF">NDU88_005312</name>
</gene>
<reference evidence="1" key="1">
    <citation type="journal article" date="2022" name="bioRxiv">
        <title>Sequencing and chromosome-scale assembly of the giantPleurodeles waltlgenome.</title>
        <authorList>
            <person name="Brown T."/>
            <person name="Elewa A."/>
            <person name="Iarovenko S."/>
            <person name="Subramanian E."/>
            <person name="Araus A.J."/>
            <person name="Petzold A."/>
            <person name="Susuki M."/>
            <person name="Suzuki K.-i.T."/>
            <person name="Hayashi T."/>
            <person name="Toyoda A."/>
            <person name="Oliveira C."/>
            <person name="Osipova E."/>
            <person name="Leigh N.D."/>
            <person name="Simon A."/>
            <person name="Yun M.H."/>
        </authorList>
    </citation>
    <scope>NUCLEOTIDE SEQUENCE</scope>
    <source>
        <strain evidence="1">20211129_DDA</strain>
        <tissue evidence="1">Liver</tissue>
    </source>
</reference>
<protein>
    <submittedName>
        <fullName evidence="1">Uncharacterized protein</fullName>
    </submittedName>
</protein>
<dbReference type="EMBL" id="JANPWB010000011">
    <property type="protein sequence ID" value="KAJ1126906.1"/>
    <property type="molecule type" value="Genomic_DNA"/>
</dbReference>
<proteinExistence type="predicted"/>
<dbReference type="AlphaFoldDB" id="A0AAV7PF05"/>
<sequence>MAADNDGCDLLSSAAHLFCVVVQDLGGHQDESRQFGPLRSACQLRASGSPTVPVTMEPHRRAADAKCTASTILKVDPGRQENTSLTARGVQKMRVYGYIGAVCDLSDVVQGQGLPELQHHAAMLVAGVAMPSIF</sequence>
<keyword evidence="2" id="KW-1185">Reference proteome</keyword>
<name>A0AAV7PF05_PLEWA</name>
<comment type="caution">
    <text evidence="1">The sequence shown here is derived from an EMBL/GenBank/DDBJ whole genome shotgun (WGS) entry which is preliminary data.</text>
</comment>
<accession>A0AAV7PF05</accession>
<evidence type="ECO:0000313" key="1">
    <source>
        <dbReference type="EMBL" id="KAJ1126906.1"/>
    </source>
</evidence>
<evidence type="ECO:0000313" key="2">
    <source>
        <dbReference type="Proteomes" id="UP001066276"/>
    </source>
</evidence>
<dbReference type="Proteomes" id="UP001066276">
    <property type="component" value="Chromosome 7"/>
</dbReference>
<organism evidence="1 2">
    <name type="scientific">Pleurodeles waltl</name>
    <name type="common">Iberian ribbed newt</name>
    <dbReference type="NCBI Taxonomy" id="8319"/>
    <lineage>
        <taxon>Eukaryota</taxon>
        <taxon>Metazoa</taxon>
        <taxon>Chordata</taxon>
        <taxon>Craniata</taxon>
        <taxon>Vertebrata</taxon>
        <taxon>Euteleostomi</taxon>
        <taxon>Amphibia</taxon>
        <taxon>Batrachia</taxon>
        <taxon>Caudata</taxon>
        <taxon>Salamandroidea</taxon>
        <taxon>Salamandridae</taxon>
        <taxon>Pleurodelinae</taxon>
        <taxon>Pleurodeles</taxon>
    </lineage>
</organism>